<name>A0A501PP58_9PROT</name>
<keyword evidence="6 12" id="KW-0201">Cytochrome c-type biogenesis</keyword>
<comment type="subcellular location">
    <subcellularLocation>
        <location evidence="1">Cell inner membrane</location>
    </subcellularLocation>
    <subcellularLocation>
        <location evidence="12">Cell membrane</location>
        <topology evidence="12">Single-pass type II membrane protein</topology>
    </subcellularLocation>
</comment>
<keyword evidence="10 12" id="KW-0472">Membrane</keyword>
<evidence type="ECO:0000256" key="9">
    <source>
        <dbReference type="ARBA" id="ARBA00023004"/>
    </source>
</evidence>
<comment type="function">
    <text evidence="11 12">Heme chaperone required for the biogenesis of c-type cytochromes. Transiently binds heme delivered by CcmC and transfers the heme to apo-cytochromes in a process facilitated by CcmF and CcmH.</text>
</comment>
<evidence type="ECO:0000256" key="3">
    <source>
        <dbReference type="ARBA" id="ARBA00022617"/>
    </source>
</evidence>
<dbReference type="NCBIfam" id="NF009731">
    <property type="entry name" value="PRK13254.1-5"/>
    <property type="match status" value="1"/>
</dbReference>
<proteinExistence type="inferred from homology"/>
<dbReference type="PANTHER" id="PTHR34128">
    <property type="entry name" value="CYTOCHROME C-TYPE BIOGENESIS PROTEIN CCME HOMOLOG, MITOCHONDRIAL"/>
    <property type="match status" value="1"/>
</dbReference>
<keyword evidence="5 12" id="KW-0479">Metal-binding</keyword>
<reference evidence="16" key="1">
    <citation type="submission" date="2019-06" db="EMBL/GenBank/DDBJ databases">
        <title>The complete genome of Emcibacter congregatus ZYLT.</title>
        <authorList>
            <person name="Zhao Z."/>
        </authorList>
    </citation>
    <scope>NUCLEOTIDE SEQUENCE [LARGE SCALE GENOMIC DNA]</scope>
    <source>
        <strain evidence="16">MCCC 1A06723</strain>
    </source>
</reference>
<dbReference type="PANTHER" id="PTHR34128:SF2">
    <property type="entry name" value="CYTOCHROME C-TYPE BIOGENESIS PROTEIN CCME HOMOLOG, MITOCHONDRIAL"/>
    <property type="match status" value="1"/>
</dbReference>
<organism evidence="15 16">
    <name type="scientific">Emcibacter nanhaiensis</name>
    <dbReference type="NCBI Taxonomy" id="1505037"/>
    <lineage>
        <taxon>Bacteria</taxon>
        <taxon>Pseudomonadati</taxon>
        <taxon>Pseudomonadota</taxon>
        <taxon>Alphaproteobacteria</taxon>
        <taxon>Emcibacterales</taxon>
        <taxon>Emcibacteraceae</taxon>
        <taxon>Emcibacter</taxon>
    </lineage>
</organism>
<dbReference type="OrthoDB" id="9793584at2"/>
<dbReference type="EMBL" id="VFIY01000005">
    <property type="protein sequence ID" value="TPD61576.1"/>
    <property type="molecule type" value="Genomic_DNA"/>
</dbReference>
<evidence type="ECO:0000256" key="1">
    <source>
        <dbReference type="ARBA" id="ARBA00004533"/>
    </source>
</evidence>
<dbReference type="AlphaFoldDB" id="A0A501PP58"/>
<protein>
    <recommendedName>
        <fullName evidence="12">Cytochrome c-type biogenesis protein CcmE</fullName>
    </recommendedName>
    <alternativeName>
        <fullName evidence="12">Cytochrome c maturation protein E</fullName>
    </alternativeName>
    <alternativeName>
        <fullName evidence="12">Heme chaperone CcmE</fullName>
    </alternativeName>
</protein>
<evidence type="ECO:0000256" key="8">
    <source>
        <dbReference type="ARBA" id="ARBA00022989"/>
    </source>
</evidence>
<keyword evidence="4 12" id="KW-0812">Transmembrane</keyword>
<dbReference type="Proteomes" id="UP000319148">
    <property type="component" value="Unassembled WGS sequence"/>
</dbReference>
<dbReference type="InterPro" id="IPR012340">
    <property type="entry name" value="NA-bd_OB-fold"/>
</dbReference>
<dbReference type="GO" id="GO:0017003">
    <property type="term" value="P:protein-heme linkage"/>
    <property type="evidence" value="ECO:0007669"/>
    <property type="project" value="UniProtKB-UniRule"/>
</dbReference>
<dbReference type="FunFam" id="2.40.50.140:FF:000104">
    <property type="entry name" value="Cytochrome c-type biogenesis protein CcmE"/>
    <property type="match status" value="1"/>
</dbReference>
<keyword evidence="16" id="KW-1185">Reference proteome</keyword>
<evidence type="ECO:0000256" key="5">
    <source>
        <dbReference type="ARBA" id="ARBA00022723"/>
    </source>
</evidence>
<gene>
    <name evidence="12 15" type="primary">ccmE</name>
    <name evidence="12" type="synonym">cycJ</name>
    <name evidence="15" type="ORF">FIV46_05035</name>
</gene>
<evidence type="ECO:0000256" key="13">
    <source>
        <dbReference type="PIRSR" id="PIRSR604329-50"/>
    </source>
</evidence>
<evidence type="ECO:0000256" key="6">
    <source>
        <dbReference type="ARBA" id="ARBA00022748"/>
    </source>
</evidence>
<evidence type="ECO:0000256" key="11">
    <source>
        <dbReference type="ARBA" id="ARBA00056663"/>
    </source>
</evidence>
<dbReference type="GO" id="GO:0046872">
    <property type="term" value="F:metal ion binding"/>
    <property type="evidence" value="ECO:0007669"/>
    <property type="project" value="UniProtKB-KW"/>
</dbReference>
<dbReference type="NCBIfam" id="NF009729">
    <property type="entry name" value="PRK13254.1-3"/>
    <property type="match status" value="1"/>
</dbReference>
<dbReference type="SUPFAM" id="SSF82093">
    <property type="entry name" value="Heme chaperone CcmE"/>
    <property type="match status" value="1"/>
</dbReference>
<feature type="binding site" description="covalent" evidence="12 13">
    <location>
        <position position="139"/>
    </location>
    <ligand>
        <name>heme</name>
        <dbReference type="ChEBI" id="CHEBI:30413"/>
    </ligand>
</feature>
<evidence type="ECO:0000256" key="4">
    <source>
        <dbReference type="ARBA" id="ARBA00022692"/>
    </source>
</evidence>
<dbReference type="GO" id="GO:0005886">
    <property type="term" value="C:plasma membrane"/>
    <property type="evidence" value="ECO:0007669"/>
    <property type="project" value="UniProtKB-SubCell"/>
</dbReference>
<evidence type="ECO:0000256" key="12">
    <source>
        <dbReference type="HAMAP-Rule" id="MF_01959"/>
    </source>
</evidence>
<dbReference type="NCBIfam" id="NF009727">
    <property type="entry name" value="PRK13254.1-1"/>
    <property type="match status" value="1"/>
</dbReference>
<feature type="binding site" description="axial binding residue" evidence="12 13">
    <location>
        <position position="143"/>
    </location>
    <ligand>
        <name>heme</name>
        <dbReference type="ChEBI" id="CHEBI:30413"/>
    </ligand>
    <ligandPart>
        <name>Fe</name>
        <dbReference type="ChEBI" id="CHEBI:18248"/>
    </ligandPart>
</feature>
<feature type="topological domain" description="Extracellular" evidence="12">
    <location>
        <begin position="45"/>
        <end position="165"/>
    </location>
</feature>
<comment type="similarity">
    <text evidence="12">Belongs to the CcmE/CycJ family.</text>
</comment>
<keyword evidence="8 12" id="KW-1133">Transmembrane helix</keyword>
<keyword evidence="2 12" id="KW-1003">Cell membrane</keyword>
<dbReference type="GO" id="GO:0017004">
    <property type="term" value="P:cytochrome complex assembly"/>
    <property type="evidence" value="ECO:0007669"/>
    <property type="project" value="UniProtKB-KW"/>
</dbReference>
<comment type="caution">
    <text evidence="15">The sequence shown here is derived from an EMBL/GenBank/DDBJ whole genome shotgun (WGS) entry which is preliminary data.</text>
</comment>
<dbReference type="HAMAP" id="MF_01959">
    <property type="entry name" value="CcmE"/>
    <property type="match status" value="1"/>
</dbReference>
<dbReference type="Gene3D" id="2.40.50.140">
    <property type="entry name" value="Nucleic acid-binding proteins"/>
    <property type="match status" value="1"/>
</dbReference>
<evidence type="ECO:0000313" key="15">
    <source>
        <dbReference type="EMBL" id="TPD61576.1"/>
    </source>
</evidence>
<evidence type="ECO:0000256" key="2">
    <source>
        <dbReference type="ARBA" id="ARBA00022475"/>
    </source>
</evidence>
<keyword evidence="9 12" id="KW-0408">Iron</keyword>
<evidence type="ECO:0000313" key="16">
    <source>
        <dbReference type="Proteomes" id="UP000319148"/>
    </source>
</evidence>
<evidence type="ECO:0000256" key="10">
    <source>
        <dbReference type="ARBA" id="ARBA00023136"/>
    </source>
</evidence>
<accession>A0A501PP58</accession>
<dbReference type="Pfam" id="PF03100">
    <property type="entry name" value="CcmE"/>
    <property type="match status" value="1"/>
</dbReference>
<feature type="topological domain" description="Cytoplasmic" evidence="12">
    <location>
        <begin position="1"/>
        <end position="23"/>
    </location>
</feature>
<dbReference type="InterPro" id="IPR004329">
    <property type="entry name" value="CcmE"/>
</dbReference>
<evidence type="ECO:0000256" key="14">
    <source>
        <dbReference type="SAM" id="Phobius"/>
    </source>
</evidence>
<sequence>MTTQQTGTVQSPRSRAASRKRRRMYLVLSSLAVLGLAVALVLTALGDSIRMFYDPTEVVERQIPAGETFRLGGLVEKGSLERGGDKLLYKFRVTDGNETMQVIYHGQVPDLFREGQGVVAEGHLDENGIFVANEVLAKHDENYMPKEVAESLKERGLWQHEGAPQ</sequence>
<feature type="transmembrane region" description="Helical" evidence="14">
    <location>
        <begin position="24"/>
        <end position="45"/>
    </location>
</feature>
<keyword evidence="7 12" id="KW-0735">Signal-anchor</keyword>
<dbReference type="RefSeq" id="WP_139939036.1">
    <property type="nucleotide sequence ID" value="NZ_JBHSYP010000003.1"/>
</dbReference>
<keyword evidence="3 12" id="KW-0349">Heme</keyword>
<evidence type="ECO:0000256" key="7">
    <source>
        <dbReference type="ARBA" id="ARBA00022968"/>
    </source>
</evidence>
<dbReference type="InterPro" id="IPR036127">
    <property type="entry name" value="CcmE-like_sf"/>
</dbReference>
<dbReference type="GO" id="GO:0020037">
    <property type="term" value="F:heme binding"/>
    <property type="evidence" value="ECO:0007669"/>
    <property type="project" value="InterPro"/>
</dbReference>